<feature type="region of interest" description="Disordered" evidence="1">
    <location>
        <begin position="214"/>
        <end position="280"/>
    </location>
</feature>
<keyword evidence="2" id="KW-0812">Transmembrane</keyword>
<keyword evidence="2" id="KW-0472">Membrane</keyword>
<dbReference type="AlphaFoldDB" id="A0A2T0MVS9"/>
<evidence type="ECO:0000256" key="1">
    <source>
        <dbReference type="SAM" id="MobiDB-lite"/>
    </source>
</evidence>
<keyword evidence="2" id="KW-1133">Transmembrane helix</keyword>
<evidence type="ECO:0000256" key="2">
    <source>
        <dbReference type="SAM" id="Phobius"/>
    </source>
</evidence>
<comment type="caution">
    <text evidence="4">The sequence shown here is derived from an EMBL/GenBank/DDBJ whole genome shotgun (WGS) entry which is preliminary data.</text>
</comment>
<feature type="transmembrane region" description="Helical" evidence="2">
    <location>
        <begin position="348"/>
        <end position="365"/>
    </location>
</feature>
<dbReference type="RefSeq" id="WP_106243721.1">
    <property type="nucleotide sequence ID" value="NZ_PVNG01000011.1"/>
</dbReference>
<dbReference type="InterPro" id="IPR009827">
    <property type="entry name" value="MatC_N"/>
</dbReference>
<gene>
    <name evidence="4" type="ORF">B0I32_11143</name>
</gene>
<sequence length="490" mass="48152">MTMATLSIIVLAALLAATLIPGFDLGLGALAAAFLLGLAAGVPTNDVTGFFPADFFVLIVGITALFAVAQLNGTLDWLLDVLLRAAGGRLVLIALAPFAIGAVLTAAGTLPAAATAIVSPIALGFAARYRISPMLAAVLGVTGIISGLLSPLAVYGVTARSLSDKLGIDLPGSAPVTFLAGGLLAGLVVCAGCLVVGRFTGGIPRGRASVPATAAPLAPGATDPAGPAPASGTTDPAGPAPASGTAEPAARPGSTGLESASGTTTSGATSGDTASGATSGTATVTVAPTAAATRDPGSGTRAFTLLCMAAVVVLSVGFDMNVGYLGLTAALVLQLAFRLPLGAIVSRIPWNVVLLIGGLLTYVGLMQHLGAFKQISELLGVAGSPLLSLLVLCYVAGITSFAASSIAVFATVMPLLPPLVAAGVSPVGGVLAVALASVLVDLNPLGITGGLILGAAEPSARARLFRQLLVYGLISIVVAPVLTWAAFGWW</sequence>
<feature type="transmembrane region" description="Helical" evidence="2">
    <location>
        <begin position="176"/>
        <end position="197"/>
    </location>
</feature>
<feature type="transmembrane region" description="Helical" evidence="2">
    <location>
        <begin position="81"/>
        <end position="104"/>
    </location>
</feature>
<name>A0A2T0MVS9_9ACTN</name>
<feature type="transmembrane region" description="Helical" evidence="2">
    <location>
        <begin position="49"/>
        <end position="69"/>
    </location>
</feature>
<proteinExistence type="predicted"/>
<reference evidence="4 5" key="1">
    <citation type="submission" date="2018-03" db="EMBL/GenBank/DDBJ databases">
        <title>Genomic Encyclopedia of Type Strains, Phase III (KMG-III): the genomes of soil and plant-associated and newly described type strains.</title>
        <authorList>
            <person name="Whitman W."/>
        </authorList>
    </citation>
    <scope>NUCLEOTIDE SEQUENCE [LARGE SCALE GENOMIC DNA]</scope>
    <source>
        <strain evidence="4 5">CGMCC 4.7104</strain>
    </source>
</reference>
<evidence type="ECO:0000313" key="5">
    <source>
        <dbReference type="Proteomes" id="UP000238312"/>
    </source>
</evidence>
<dbReference type="OrthoDB" id="8738207at2"/>
<feature type="transmembrane region" description="Helical" evidence="2">
    <location>
        <begin position="303"/>
        <end position="336"/>
    </location>
</feature>
<dbReference type="Pfam" id="PF07158">
    <property type="entry name" value="MatC_N"/>
    <property type="match status" value="1"/>
</dbReference>
<evidence type="ECO:0000313" key="4">
    <source>
        <dbReference type="EMBL" id="PRX63053.1"/>
    </source>
</evidence>
<keyword evidence="5" id="KW-1185">Reference proteome</keyword>
<dbReference type="Proteomes" id="UP000238312">
    <property type="component" value="Unassembled WGS sequence"/>
</dbReference>
<feature type="domain" description="Dicarboxylate carrier MatC N-terminal" evidence="3">
    <location>
        <begin position="1"/>
        <end position="147"/>
    </location>
</feature>
<feature type="transmembrane region" description="Helical" evidence="2">
    <location>
        <begin position="468"/>
        <end position="487"/>
    </location>
</feature>
<feature type="transmembrane region" description="Helical" evidence="2">
    <location>
        <begin position="134"/>
        <end position="156"/>
    </location>
</feature>
<feature type="transmembrane region" description="Helical" evidence="2">
    <location>
        <begin position="386"/>
        <end position="410"/>
    </location>
</feature>
<accession>A0A2T0MVS9</accession>
<evidence type="ECO:0000259" key="3">
    <source>
        <dbReference type="Pfam" id="PF07158"/>
    </source>
</evidence>
<organism evidence="4 5">
    <name type="scientific">Nonomuraea fuscirosea</name>
    <dbReference type="NCBI Taxonomy" id="1291556"/>
    <lineage>
        <taxon>Bacteria</taxon>
        <taxon>Bacillati</taxon>
        <taxon>Actinomycetota</taxon>
        <taxon>Actinomycetes</taxon>
        <taxon>Streptosporangiales</taxon>
        <taxon>Streptosporangiaceae</taxon>
        <taxon>Nonomuraea</taxon>
    </lineage>
</organism>
<dbReference type="EMBL" id="PVNG01000011">
    <property type="protein sequence ID" value="PRX63053.1"/>
    <property type="molecule type" value="Genomic_DNA"/>
</dbReference>
<protein>
    <submittedName>
        <fullName evidence="4">Dicarboxylate carrier protein MatC</fullName>
    </submittedName>
</protein>